<sequence length="251" mass="28456">MEDKMSILQELQAQRADVVSKLKRIDEKKSTVSVEVYEKVKKEYADKLKGIEEELSGHVDLLTDEIQRLKAKEEEIIQKKKDLKLNMEEVELRYSIGEYDEDSFKKVKEEHETGMGQFDGELGKARETMSYYSSFLTSKEPKPKPELKPEPESEPKPEPKPEPEPTEPVKAESGLKIDEHILEEKLPEEEIALEELLSEEEAVKPDITEEGSAEPKTEQDKGVTCPKCGHVNTADSWYCEKCGAEILGASG</sequence>
<dbReference type="Proteomes" id="UP000050975">
    <property type="component" value="Unassembled WGS sequence"/>
</dbReference>
<keyword evidence="1" id="KW-0175">Coiled coil</keyword>
<protein>
    <recommendedName>
        <fullName evidence="5">RanBP2-type domain-containing protein</fullName>
    </recommendedName>
</protein>
<dbReference type="AlphaFoldDB" id="A0A0S8JWE8"/>
<feature type="coiled-coil region" evidence="1">
    <location>
        <begin position="8"/>
        <end position="93"/>
    </location>
</feature>
<feature type="compositionally biased region" description="Basic and acidic residues" evidence="2">
    <location>
        <begin position="201"/>
        <end position="221"/>
    </location>
</feature>
<evidence type="ECO:0000256" key="1">
    <source>
        <dbReference type="SAM" id="Coils"/>
    </source>
</evidence>
<feature type="region of interest" description="Disordered" evidence="2">
    <location>
        <begin position="196"/>
        <end position="226"/>
    </location>
</feature>
<accession>A0A0S8JWE8</accession>
<organism evidence="3 4">
    <name type="scientific">candidate division WOR_3 bacterium SM1_77</name>
    <dbReference type="NCBI Taxonomy" id="1703778"/>
    <lineage>
        <taxon>Bacteria</taxon>
        <taxon>Bacteria division WOR-3</taxon>
    </lineage>
</organism>
<gene>
    <name evidence="3" type="ORF">AMJ74_03995</name>
</gene>
<evidence type="ECO:0008006" key="5">
    <source>
        <dbReference type="Google" id="ProtNLM"/>
    </source>
</evidence>
<proteinExistence type="predicted"/>
<dbReference type="EMBL" id="LJVE01000065">
    <property type="protein sequence ID" value="KPL14134.1"/>
    <property type="molecule type" value="Genomic_DNA"/>
</dbReference>
<reference evidence="3 4" key="1">
    <citation type="journal article" date="2015" name="Microbiome">
        <title>Genomic resolution of linkages in carbon, nitrogen, and sulfur cycling among widespread estuary sediment bacteria.</title>
        <authorList>
            <person name="Baker B.J."/>
            <person name="Lazar C.S."/>
            <person name="Teske A.P."/>
            <person name="Dick G.J."/>
        </authorList>
    </citation>
    <scope>NUCLEOTIDE SEQUENCE [LARGE SCALE GENOMIC DNA]</scope>
    <source>
        <strain evidence="3">SM1_77</strain>
    </source>
</reference>
<feature type="region of interest" description="Disordered" evidence="2">
    <location>
        <begin position="129"/>
        <end position="177"/>
    </location>
</feature>
<evidence type="ECO:0000313" key="3">
    <source>
        <dbReference type="EMBL" id="KPL14134.1"/>
    </source>
</evidence>
<comment type="caution">
    <text evidence="3">The sequence shown here is derived from an EMBL/GenBank/DDBJ whole genome shotgun (WGS) entry which is preliminary data.</text>
</comment>
<evidence type="ECO:0000313" key="4">
    <source>
        <dbReference type="Proteomes" id="UP000050975"/>
    </source>
</evidence>
<name>A0A0S8JWE8_UNCW3</name>
<feature type="compositionally biased region" description="Basic and acidic residues" evidence="2">
    <location>
        <begin position="139"/>
        <end position="177"/>
    </location>
</feature>
<evidence type="ECO:0000256" key="2">
    <source>
        <dbReference type="SAM" id="MobiDB-lite"/>
    </source>
</evidence>